<dbReference type="PANTHER" id="PTHR11431">
    <property type="entry name" value="FERRITIN"/>
    <property type="match status" value="1"/>
</dbReference>
<evidence type="ECO:0000259" key="4">
    <source>
        <dbReference type="PROSITE" id="PS50905"/>
    </source>
</evidence>
<dbReference type="InterPro" id="IPR009078">
    <property type="entry name" value="Ferritin-like_SF"/>
</dbReference>
<gene>
    <name evidence="5" type="ORF">F2Q68_00028291</name>
</gene>
<dbReference type="InterPro" id="IPR012347">
    <property type="entry name" value="Ferritin-like"/>
</dbReference>
<sequence>MLLKTVSSSSAALSLVSLHGGVKDVSPQLSSTNLRVSSGKSVSVRATKDSTTDELSGVGFQPFEEVKKELDLVPTSAHVSLARQKYSDECESAINEQINVEYNLSYVYHAMYAYFDRDNVALKGLAK</sequence>
<reference evidence="5" key="1">
    <citation type="submission" date="2019-12" db="EMBL/GenBank/DDBJ databases">
        <title>Genome sequencing and annotation of Brassica cretica.</title>
        <authorList>
            <person name="Studholme D.J."/>
            <person name="Sarris P.F."/>
        </authorList>
    </citation>
    <scope>NUCLEOTIDE SEQUENCE</scope>
    <source>
        <strain evidence="5">PFS-001/15</strain>
        <tissue evidence="5">Leaf</tissue>
    </source>
</reference>
<protein>
    <recommendedName>
        <fullName evidence="3">Ferritin</fullName>
        <ecNumber evidence="3">1.16.3.1</ecNumber>
    </recommendedName>
</protein>
<dbReference type="InterPro" id="IPR009040">
    <property type="entry name" value="Ferritin-like_diiron"/>
</dbReference>
<evidence type="ECO:0000256" key="3">
    <source>
        <dbReference type="RuleBase" id="RU361145"/>
    </source>
</evidence>
<dbReference type="PROSITE" id="PS50905">
    <property type="entry name" value="FERRITIN_LIKE"/>
    <property type="match status" value="1"/>
</dbReference>
<dbReference type="PANTHER" id="PTHR11431:SF126">
    <property type="entry name" value="FERRITIN-2, CHLOROPLASTIC-RELATED"/>
    <property type="match status" value="1"/>
</dbReference>
<dbReference type="Proteomes" id="UP000712281">
    <property type="component" value="Unassembled WGS sequence"/>
</dbReference>
<dbReference type="GO" id="GO:0004322">
    <property type="term" value="F:ferroxidase activity"/>
    <property type="evidence" value="ECO:0007669"/>
    <property type="project" value="UniProtKB-EC"/>
</dbReference>
<dbReference type="AlphaFoldDB" id="A0A8S9IG29"/>
<dbReference type="GO" id="GO:0005737">
    <property type="term" value="C:cytoplasm"/>
    <property type="evidence" value="ECO:0007669"/>
    <property type="project" value="TreeGrafter"/>
</dbReference>
<evidence type="ECO:0000313" key="6">
    <source>
        <dbReference type="Proteomes" id="UP000712281"/>
    </source>
</evidence>
<dbReference type="GO" id="GO:0006826">
    <property type="term" value="P:iron ion transport"/>
    <property type="evidence" value="ECO:0007669"/>
    <property type="project" value="InterPro"/>
</dbReference>
<evidence type="ECO:0000313" key="5">
    <source>
        <dbReference type="EMBL" id="KAF2568182.1"/>
    </source>
</evidence>
<comment type="catalytic activity">
    <reaction evidence="1 3">
        <text>4 Fe(2+) + O2 + 4 H(+) = 4 Fe(3+) + 2 H2O</text>
        <dbReference type="Rhea" id="RHEA:11148"/>
        <dbReference type="ChEBI" id="CHEBI:15377"/>
        <dbReference type="ChEBI" id="CHEBI:15378"/>
        <dbReference type="ChEBI" id="CHEBI:15379"/>
        <dbReference type="ChEBI" id="CHEBI:29033"/>
        <dbReference type="ChEBI" id="CHEBI:29034"/>
        <dbReference type="EC" id="1.16.3.1"/>
    </reaction>
</comment>
<organism evidence="5 6">
    <name type="scientific">Brassica cretica</name>
    <name type="common">Mustard</name>
    <dbReference type="NCBI Taxonomy" id="69181"/>
    <lineage>
        <taxon>Eukaryota</taxon>
        <taxon>Viridiplantae</taxon>
        <taxon>Streptophyta</taxon>
        <taxon>Embryophyta</taxon>
        <taxon>Tracheophyta</taxon>
        <taxon>Spermatophyta</taxon>
        <taxon>Magnoliopsida</taxon>
        <taxon>eudicotyledons</taxon>
        <taxon>Gunneridae</taxon>
        <taxon>Pentapetalae</taxon>
        <taxon>rosids</taxon>
        <taxon>malvids</taxon>
        <taxon>Brassicales</taxon>
        <taxon>Brassicaceae</taxon>
        <taxon>Brassiceae</taxon>
        <taxon>Brassica</taxon>
    </lineage>
</organism>
<dbReference type="SUPFAM" id="SSF47240">
    <property type="entry name" value="Ferritin-like"/>
    <property type="match status" value="1"/>
</dbReference>
<evidence type="ECO:0000256" key="1">
    <source>
        <dbReference type="ARBA" id="ARBA00047990"/>
    </source>
</evidence>
<comment type="caution">
    <text evidence="5">The sequence shown here is derived from an EMBL/GenBank/DDBJ whole genome shotgun (WGS) entry which is preliminary data.</text>
</comment>
<dbReference type="EC" id="1.16.3.1" evidence="3"/>
<dbReference type="GO" id="GO:0006879">
    <property type="term" value="P:intracellular iron ion homeostasis"/>
    <property type="evidence" value="ECO:0007669"/>
    <property type="project" value="UniProtKB-KW"/>
</dbReference>
<evidence type="ECO:0000256" key="2">
    <source>
        <dbReference type="PIRSR" id="PIRSR601519-1"/>
    </source>
</evidence>
<proteinExistence type="inferred from homology"/>
<name>A0A8S9IG29_BRACR</name>
<dbReference type="GO" id="GO:0008199">
    <property type="term" value="F:ferric iron binding"/>
    <property type="evidence" value="ECO:0007669"/>
    <property type="project" value="InterPro"/>
</dbReference>
<keyword evidence="2 3" id="KW-0408">Iron</keyword>
<dbReference type="GO" id="GO:0008198">
    <property type="term" value="F:ferrous iron binding"/>
    <property type="evidence" value="ECO:0007669"/>
    <property type="project" value="TreeGrafter"/>
</dbReference>
<comment type="function">
    <text evidence="3">Stores iron in a soluble, non-toxic, readily available form. Important for iron homeostasis. Iron is taken up in the ferrous form and deposited as ferric hydroxides after oxidation.</text>
</comment>
<accession>A0A8S9IG29</accession>
<dbReference type="InterPro" id="IPR001519">
    <property type="entry name" value="Ferritin"/>
</dbReference>
<comment type="similarity">
    <text evidence="3">Belongs to the ferritin family.</text>
</comment>
<dbReference type="EMBL" id="QGKW02001911">
    <property type="protein sequence ID" value="KAF2568182.1"/>
    <property type="molecule type" value="Genomic_DNA"/>
</dbReference>
<keyword evidence="2 3" id="KW-0479">Metal-binding</keyword>
<keyword evidence="3" id="KW-0560">Oxidoreductase</keyword>
<keyword evidence="3" id="KW-0409">Iron storage</keyword>
<feature type="domain" description="Ferritin-like diiron" evidence="4">
    <location>
        <begin position="84"/>
        <end position="127"/>
    </location>
</feature>
<dbReference type="Gene3D" id="1.20.1260.10">
    <property type="match status" value="1"/>
</dbReference>
<feature type="binding site" evidence="2">
    <location>
        <position position="101"/>
    </location>
    <ligand>
        <name>Fe cation</name>
        <dbReference type="ChEBI" id="CHEBI:24875"/>
        <label>1</label>
    </ligand>
</feature>